<keyword evidence="9 10" id="KW-0472">Membrane</keyword>
<evidence type="ECO:0000256" key="10">
    <source>
        <dbReference type="SAM" id="Phobius"/>
    </source>
</evidence>
<protein>
    <recommendedName>
        <fullName evidence="3">Type II secretion system protein J</fullName>
    </recommendedName>
</protein>
<dbReference type="NCBIfam" id="TIGR01711">
    <property type="entry name" value="gspJ"/>
    <property type="match status" value="1"/>
</dbReference>
<keyword evidence="4" id="KW-1003">Cell membrane</keyword>
<dbReference type="InterPro" id="IPR045584">
    <property type="entry name" value="Pilin-like"/>
</dbReference>
<dbReference type="Pfam" id="PF11612">
    <property type="entry name" value="T2SSJ"/>
    <property type="match status" value="1"/>
</dbReference>
<reference evidence="11" key="1">
    <citation type="submission" date="2022-01" db="EMBL/GenBank/DDBJ databases">
        <title>Colwellia maritima, isolated from seawater.</title>
        <authorList>
            <person name="Kristyanto S."/>
            <person name="Jung J."/>
            <person name="Jeon C.O."/>
        </authorList>
    </citation>
    <scope>NUCLEOTIDE SEQUENCE</scope>
    <source>
        <strain evidence="11">MSW7</strain>
    </source>
</reference>
<evidence type="ECO:0000256" key="8">
    <source>
        <dbReference type="ARBA" id="ARBA00022989"/>
    </source>
</evidence>
<keyword evidence="6" id="KW-0997">Cell inner membrane</keyword>
<sequence length="224" mass="25150">MAYTGVALSRCFTHKHENKGFTLLEVLIAIAIFSLISLSSFTIFDSVLKGDATSKERSERQNELQRAFLIIERDITQIARRTIRFEGEAPSAQFIQSTSDTFGSEDQAVAFVRQGWTNPGLLLPRSDMQAVSYRLFEGTLQRLHANFVDSVVGEEPKIRPLISDVTAVSFEYYDGDKWQKSWSNNTLPLAMAIEVDTKDYGVIRRQFLVPGDGQSKQTQLSGSN</sequence>
<dbReference type="PANTHER" id="PTHR39583">
    <property type="entry name" value="TYPE II SECRETION SYSTEM PROTEIN J-RELATED"/>
    <property type="match status" value="1"/>
</dbReference>
<dbReference type="Proteomes" id="UP001139646">
    <property type="component" value="Unassembled WGS sequence"/>
</dbReference>
<dbReference type="RefSeq" id="WP_242283579.1">
    <property type="nucleotide sequence ID" value="NZ_JAKKSL010000001.1"/>
</dbReference>
<evidence type="ECO:0000256" key="3">
    <source>
        <dbReference type="ARBA" id="ARBA00021539"/>
    </source>
</evidence>
<evidence type="ECO:0000256" key="7">
    <source>
        <dbReference type="ARBA" id="ARBA00022692"/>
    </source>
</evidence>
<accession>A0ABS9WXH4</accession>
<name>A0ABS9WXH4_9GAMM</name>
<dbReference type="Gene3D" id="2.10.70.20">
    <property type="entry name" value="gspk-gspi-gspj complex like domains"/>
    <property type="match status" value="1"/>
</dbReference>
<keyword evidence="8 10" id="KW-1133">Transmembrane helix</keyword>
<dbReference type="Gene3D" id="3.10.610.10">
    <property type="entry name" value="GSPII I/J protein-like"/>
    <property type="match status" value="1"/>
</dbReference>
<keyword evidence="5" id="KW-0488">Methylation</keyword>
<evidence type="ECO:0000256" key="2">
    <source>
        <dbReference type="ARBA" id="ARBA00011084"/>
    </source>
</evidence>
<evidence type="ECO:0000313" key="11">
    <source>
        <dbReference type="EMBL" id="MCI2282664.1"/>
    </source>
</evidence>
<organism evidence="11 12">
    <name type="scientific">Colwellia maritima</name>
    <dbReference type="NCBI Taxonomy" id="2912588"/>
    <lineage>
        <taxon>Bacteria</taxon>
        <taxon>Pseudomonadati</taxon>
        <taxon>Pseudomonadota</taxon>
        <taxon>Gammaproteobacteria</taxon>
        <taxon>Alteromonadales</taxon>
        <taxon>Colwelliaceae</taxon>
        <taxon>Colwellia</taxon>
    </lineage>
</organism>
<dbReference type="InterPro" id="IPR051621">
    <property type="entry name" value="T2SS_protein_J"/>
</dbReference>
<evidence type="ECO:0000256" key="4">
    <source>
        <dbReference type="ARBA" id="ARBA00022475"/>
    </source>
</evidence>
<comment type="subcellular location">
    <subcellularLocation>
        <location evidence="1">Cell inner membrane</location>
        <topology evidence="1">Single-pass membrane protein</topology>
    </subcellularLocation>
</comment>
<comment type="caution">
    <text evidence="11">The sequence shown here is derived from an EMBL/GenBank/DDBJ whole genome shotgun (WGS) entry which is preliminary data.</text>
</comment>
<gene>
    <name evidence="11" type="primary">gspJ</name>
    <name evidence="11" type="ORF">L3081_03625</name>
</gene>
<dbReference type="PROSITE" id="PS00409">
    <property type="entry name" value="PROKAR_NTER_METHYL"/>
    <property type="match status" value="1"/>
</dbReference>
<feature type="transmembrane region" description="Helical" evidence="10">
    <location>
        <begin position="26"/>
        <end position="48"/>
    </location>
</feature>
<dbReference type="SUPFAM" id="SSF54523">
    <property type="entry name" value="Pili subunits"/>
    <property type="match status" value="1"/>
</dbReference>
<evidence type="ECO:0000256" key="6">
    <source>
        <dbReference type="ARBA" id="ARBA00022519"/>
    </source>
</evidence>
<keyword evidence="12" id="KW-1185">Reference proteome</keyword>
<evidence type="ECO:0000256" key="9">
    <source>
        <dbReference type="ARBA" id="ARBA00023136"/>
    </source>
</evidence>
<dbReference type="Pfam" id="PF07963">
    <property type="entry name" value="N_methyl"/>
    <property type="match status" value="1"/>
</dbReference>
<evidence type="ECO:0000256" key="5">
    <source>
        <dbReference type="ARBA" id="ARBA00022481"/>
    </source>
</evidence>
<proteinExistence type="inferred from homology"/>
<dbReference type="EMBL" id="JAKKSL010000001">
    <property type="protein sequence ID" value="MCI2282664.1"/>
    <property type="molecule type" value="Genomic_DNA"/>
</dbReference>
<keyword evidence="7 10" id="KW-0812">Transmembrane</keyword>
<dbReference type="InterPro" id="IPR012902">
    <property type="entry name" value="N_methyl_site"/>
</dbReference>
<dbReference type="NCBIfam" id="TIGR02532">
    <property type="entry name" value="IV_pilin_GFxxxE"/>
    <property type="match status" value="1"/>
</dbReference>
<evidence type="ECO:0000313" key="12">
    <source>
        <dbReference type="Proteomes" id="UP001139646"/>
    </source>
</evidence>
<dbReference type="PANTHER" id="PTHR39583:SF2">
    <property type="entry name" value="TYPE II SECRETION SYSTEM PROTEIN J"/>
    <property type="match status" value="1"/>
</dbReference>
<comment type="similarity">
    <text evidence="2">Belongs to the GSP J family.</text>
</comment>
<dbReference type="InterPro" id="IPR010055">
    <property type="entry name" value="T2SS_protein-GspJ"/>
</dbReference>
<evidence type="ECO:0000256" key="1">
    <source>
        <dbReference type="ARBA" id="ARBA00004377"/>
    </source>
</evidence>